<accession>A0A833WFC4</accession>
<proteinExistence type="predicted"/>
<feature type="compositionally biased region" description="Basic and acidic residues" evidence="1">
    <location>
        <begin position="61"/>
        <end position="73"/>
    </location>
</feature>
<sequence length="82" mass="8969">MLALEVGGYSQYCTQVTPFNTMFANHFATIAPHAAVMVVSPKDKSSSPTTPASKDRKKNRAKSERDPAADKKPVRISTRQTC</sequence>
<feature type="region of interest" description="Disordered" evidence="1">
    <location>
        <begin position="40"/>
        <end position="82"/>
    </location>
</feature>
<dbReference type="Proteomes" id="UP000602510">
    <property type="component" value="Unassembled WGS sequence"/>
</dbReference>
<evidence type="ECO:0000313" key="2">
    <source>
        <dbReference type="EMBL" id="KAF4040128.1"/>
    </source>
</evidence>
<dbReference type="AlphaFoldDB" id="A0A833WFC4"/>
<dbReference type="EMBL" id="WSZM01000152">
    <property type="protein sequence ID" value="KAF4040128.1"/>
    <property type="molecule type" value="Genomic_DNA"/>
</dbReference>
<comment type="caution">
    <text evidence="2">The sequence shown here is derived from an EMBL/GenBank/DDBJ whole genome shotgun (WGS) entry which is preliminary data.</text>
</comment>
<evidence type="ECO:0000256" key="1">
    <source>
        <dbReference type="SAM" id="MobiDB-lite"/>
    </source>
</evidence>
<keyword evidence="3" id="KW-1185">Reference proteome</keyword>
<gene>
    <name evidence="2" type="ORF">GN244_ATG07683</name>
</gene>
<protein>
    <submittedName>
        <fullName evidence="2">Uncharacterized protein</fullName>
    </submittedName>
</protein>
<name>A0A833WFC4_PHYIN</name>
<reference evidence="2" key="1">
    <citation type="submission" date="2020-04" db="EMBL/GenBank/DDBJ databases">
        <title>Hybrid Assembly of Korean Phytophthora infestans isolates.</title>
        <authorList>
            <person name="Prokchorchik M."/>
            <person name="Lee Y."/>
            <person name="Seo J."/>
            <person name="Cho J.-H."/>
            <person name="Park Y.-E."/>
            <person name="Jang D.-C."/>
            <person name="Im J.-S."/>
            <person name="Choi J.-G."/>
            <person name="Park H.-J."/>
            <person name="Lee G.-B."/>
            <person name="Lee Y.-G."/>
            <person name="Hong S.-Y."/>
            <person name="Cho K."/>
            <person name="Sohn K.H."/>
        </authorList>
    </citation>
    <scope>NUCLEOTIDE SEQUENCE</scope>
    <source>
        <strain evidence="2">KR_1_A1</strain>
    </source>
</reference>
<evidence type="ECO:0000313" key="3">
    <source>
        <dbReference type="Proteomes" id="UP000602510"/>
    </source>
</evidence>
<organism evidence="2 3">
    <name type="scientific">Phytophthora infestans</name>
    <name type="common">Potato late blight agent</name>
    <name type="synonym">Botrytis infestans</name>
    <dbReference type="NCBI Taxonomy" id="4787"/>
    <lineage>
        <taxon>Eukaryota</taxon>
        <taxon>Sar</taxon>
        <taxon>Stramenopiles</taxon>
        <taxon>Oomycota</taxon>
        <taxon>Peronosporomycetes</taxon>
        <taxon>Peronosporales</taxon>
        <taxon>Peronosporaceae</taxon>
        <taxon>Phytophthora</taxon>
    </lineage>
</organism>